<proteinExistence type="inferred from homology"/>
<dbReference type="Pfam" id="PF22692">
    <property type="entry name" value="LlgE_F_G_D1"/>
    <property type="match status" value="1"/>
</dbReference>
<dbReference type="NCBIfam" id="NF004238">
    <property type="entry name" value="PRK05682.1-1"/>
    <property type="match status" value="1"/>
</dbReference>
<feature type="domain" description="Flagellar hook protein FlgE D2" evidence="8">
    <location>
        <begin position="165"/>
        <end position="298"/>
    </location>
</feature>
<dbReference type="STRING" id="1123014.SAMN02745746_01660"/>
<comment type="similarity">
    <text evidence="2 5">Belongs to the flagella basal body rod proteins family.</text>
</comment>
<dbReference type="EMBL" id="FXAG01000007">
    <property type="protein sequence ID" value="SMF16555.1"/>
    <property type="molecule type" value="Genomic_DNA"/>
</dbReference>
<dbReference type="InterPro" id="IPR011491">
    <property type="entry name" value="FlgE_D2"/>
</dbReference>
<dbReference type="Pfam" id="PF00460">
    <property type="entry name" value="Flg_bb_rod"/>
    <property type="match status" value="1"/>
</dbReference>
<feature type="domain" description="Flagellar basal-body/hook protein C-terminal" evidence="7">
    <location>
        <begin position="373"/>
        <end position="418"/>
    </location>
</feature>
<evidence type="ECO:0000256" key="4">
    <source>
        <dbReference type="ARBA" id="ARBA00023143"/>
    </source>
</evidence>
<protein>
    <recommendedName>
        <fullName evidence="3 5">Flagellar hook protein FlgE</fullName>
    </recommendedName>
</protein>
<evidence type="ECO:0000259" key="8">
    <source>
        <dbReference type="Pfam" id="PF07559"/>
    </source>
</evidence>
<dbReference type="InterPro" id="IPR019776">
    <property type="entry name" value="Flagellar_basal_body_rod_CS"/>
</dbReference>
<comment type="subcellular location">
    <subcellularLocation>
        <location evidence="1 5">Bacterial flagellum basal body</location>
    </subcellularLocation>
</comment>
<reference evidence="11" key="1">
    <citation type="submission" date="2017-04" db="EMBL/GenBank/DDBJ databases">
        <authorList>
            <person name="Varghese N."/>
            <person name="Submissions S."/>
        </authorList>
    </citation>
    <scope>NUCLEOTIDE SEQUENCE [LARGE SCALE GENOMIC DNA]</scope>
    <source>
        <strain evidence="11">DSM 22618</strain>
    </source>
</reference>
<keyword evidence="11" id="KW-1185">Reference proteome</keyword>
<evidence type="ECO:0000256" key="5">
    <source>
        <dbReference type="RuleBase" id="RU362116"/>
    </source>
</evidence>
<evidence type="ECO:0000256" key="2">
    <source>
        <dbReference type="ARBA" id="ARBA00009677"/>
    </source>
</evidence>
<dbReference type="PANTHER" id="PTHR30435">
    <property type="entry name" value="FLAGELLAR PROTEIN"/>
    <property type="match status" value="1"/>
</dbReference>
<sequence length="419" mass="43461">MGFQQGLSGLAAASKQLEVVGNNVANASTNGFKRSRSEFADMYGSSLYGVSSAQAGIGVRTAEVSQLFDQGNINSTGNNLDLAISGKGFFVLKSPSAASSQDAYSRNGAFQVDSNGYLVNGDGYKLQGYTAQNGVIQYTATPVDLQFQTSLISPTATGKVDLGVNLNSSATVISPAPTVDPTDTSTYNSATSVKVYDSLGNTHDLSFYFVKGTPTATGTDWTVNLYVDGTAVTSPAGPQTLSFDTNGVLTSGGVLSNIQYTATTPNGSTTPMTIATVDLSKSTQFNSSFGVNSLAADGNAPGTLTSTNINNQGIIEATYSNGKTVAIGQVALANFTNVQGLQSMGGNLWKDVASSTGGAKIGAPMSSDLGEIQSQALEQSNVDLNSELVDMIVAQRFYQANAQSIKTEDTILQTLINLR</sequence>
<dbReference type="Proteomes" id="UP000192920">
    <property type="component" value="Unassembled WGS sequence"/>
</dbReference>
<keyword evidence="10" id="KW-0282">Flagellum</keyword>
<dbReference type="InterPro" id="IPR037925">
    <property type="entry name" value="FlgE/F/G-like"/>
</dbReference>
<dbReference type="RefSeq" id="WP_085275954.1">
    <property type="nucleotide sequence ID" value="NZ_FXAG01000007.1"/>
</dbReference>
<dbReference type="InterPro" id="IPR001444">
    <property type="entry name" value="Flag_bb_rod_N"/>
</dbReference>
<feature type="domain" description="Flagellar basal body rod protein N-terminal" evidence="6">
    <location>
        <begin position="6"/>
        <end position="33"/>
    </location>
</feature>
<evidence type="ECO:0000313" key="10">
    <source>
        <dbReference type="EMBL" id="SMF16555.1"/>
    </source>
</evidence>
<dbReference type="GO" id="GO:0005829">
    <property type="term" value="C:cytosol"/>
    <property type="evidence" value="ECO:0007669"/>
    <property type="project" value="TreeGrafter"/>
</dbReference>
<dbReference type="GO" id="GO:0009424">
    <property type="term" value="C:bacterial-type flagellum hook"/>
    <property type="evidence" value="ECO:0007669"/>
    <property type="project" value="TreeGrafter"/>
</dbReference>
<name>A0A1Y6BN90_9NEIS</name>
<dbReference type="Pfam" id="PF07559">
    <property type="entry name" value="FlgE_D2"/>
    <property type="match status" value="1"/>
</dbReference>
<dbReference type="InterPro" id="IPR037058">
    <property type="entry name" value="Falgellar_hook_FlgE_sf"/>
</dbReference>
<keyword evidence="4 5" id="KW-0975">Bacterial flagellum</keyword>
<dbReference type="PROSITE" id="PS00588">
    <property type="entry name" value="FLAGELLA_BB_ROD"/>
    <property type="match status" value="1"/>
</dbReference>
<dbReference type="GO" id="GO:0071978">
    <property type="term" value="P:bacterial-type flagellum-dependent swarming motility"/>
    <property type="evidence" value="ECO:0007669"/>
    <property type="project" value="TreeGrafter"/>
</dbReference>
<dbReference type="InterPro" id="IPR053967">
    <property type="entry name" value="LlgE_F_G-like_D1"/>
</dbReference>
<feature type="domain" description="Flagellar hook protein FlgE/F/G-like D1" evidence="9">
    <location>
        <begin position="83"/>
        <end position="142"/>
    </location>
</feature>
<dbReference type="SUPFAM" id="SSF117143">
    <property type="entry name" value="Flagellar hook protein flgE"/>
    <property type="match status" value="1"/>
</dbReference>
<evidence type="ECO:0000259" key="7">
    <source>
        <dbReference type="Pfam" id="PF06429"/>
    </source>
</evidence>
<dbReference type="Gene3D" id="2.60.98.20">
    <property type="entry name" value="Flagellar hook protein FlgE"/>
    <property type="match status" value="1"/>
</dbReference>
<dbReference type="Pfam" id="PF06429">
    <property type="entry name" value="Flg_bbr_C"/>
    <property type="match status" value="1"/>
</dbReference>
<evidence type="ECO:0000256" key="3">
    <source>
        <dbReference type="ARBA" id="ARBA00019015"/>
    </source>
</evidence>
<dbReference type="InterPro" id="IPR010930">
    <property type="entry name" value="Flg_bb/hook_C_dom"/>
</dbReference>
<evidence type="ECO:0000259" key="6">
    <source>
        <dbReference type="Pfam" id="PF00460"/>
    </source>
</evidence>
<evidence type="ECO:0000259" key="9">
    <source>
        <dbReference type="Pfam" id="PF22692"/>
    </source>
</evidence>
<gene>
    <name evidence="10" type="ORF">SAMN02745746_01660</name>
</gene>
<evidence type="ECO:0000313" key="11">
    <source>
        <dbReference type="Proteomes" id="UP000192920"/>
    </source>
</evidence>
<comment type="function">
    <text evidence="5">A flexible structure which links the flagellar filament to the drive apparatus in the basal body.</text>
</comment>
<dbReference type="PANTHER" id="PTHR30435:SF1">
    <property type="entry name" value="FLAGELLAR HOOK PROTEIN FLGE"/>
    <property type="match status" value="1"/>
</dbReference>
<dbReference type="NCBIfam" id="TIGR03506">
    <property type="entry name" value="FlgEFG_subfam"/>
    <property type="match status" value="1"/>
</dbReference>
<organism evidence="10 11">
    <name type="scientific">Pseudogulbenkiania subflava DSM 22618</name>
    <dbReference type="NCBI Taxonomy" id="1123014"/>
    <lineage>
        <taxon>Bacteria</taxon>
        <taxon>Pseudomonadati</taxon>
        <taxon>Pseudomonadota</taxon>
        <taxon>Betaproteobacteria</taxon>
        <taxon>Neisseriales</taxon>
        <taxon>Chromobacteriaceae</taxon>
        <taxon>Pseudogulbenkiania</taxon>
    </lineage>
</organism>
<dbReference type="InterPro" id="IPR020013">
    <property type="entry name" value="Flagellar_FlgE/F/G"/>
</dbReference>
<dbReference type="AlphaFoldDB" id="A0A1Y6BN90"/>
<keyword evidence="10" id="KW-0969">Cilium</keyword>
<evidence type="ECO:0000256" key="1">
    <source>
        <dbReference type="ARBA" id="ARBA00004117"/>
    </source>
</evidence>
<dbReference type="GO" id="GO:0009425">
    <property type="term" value="C:bacterial-type flagellum basal body"/>
    <property type="evidence" value="ECO:0007669"/>
    <property type="project" value="UniProtKB-SubCell"/>
</dbReference>
<accession>A0A1Y6BN90</accession>
<keyword evidence="10" id="KW-0966">Cell projection</keyword>